<comment type="caution">
    <text evidence="2">The sequence shown here is derived from an EMBL/GenBank/DDBJ whole genome shotgun (WGS) entry which is preliminary data.</text>
</comment>
<keyword evidence="3" id="KW-1185">Reference proteome</keyword>
<evidence type="ECO:0000313" key="2">
    <source>
        <dbReference type="EMBL" id="KAG6118211.1"/>
    </source>
</evidence>
<evidence type="ECO:0000313" key="3">
    <source>
        <dbReference type="Proteomes" id="UP000732380"/>
    </source>
</evidence>
<reference evidence="2 3" key="1">
    <citation type="journal article" date="2020" name="bioRxiv">
        <title>Whole genome comparisons of ergot fungi reveals the divergence and evolution of species within the genus Claviceps are the result of varying mechanisms driving genome evolution and host range expansion.</title>
        <authorList>
            <person name="Wyka S.A."/>
            <person name="Mondo S.J."/>
            <person name="Liu M."/>
            <person name="Dettman J."/>
            <person name="Nalam V."/>
            <person name="Broders K.D."/>
        </authorList>
    </citation>
    <scope>NUCLEOTIDE SEQUENCE [LARGE SCALE GENOMIC DNA]</scope>
    <source>
        <strain evidence="2 3">LM576</strain>
    </source>
</reference>
<feature type="chain" id="PRO_5040194907" evidence="1">
    <location>
        <begin position="17"/>
        <end position="115"/>
    </location>
</feature>
<sequence length="115" mass="12900">MRAYSLLALLLPLVSANVHAECDCQTWSEGGQWGYNRDLTHWICYHVYTNTATFMDKYGRCVATQSALDGQDWENKCVQYGTQDGYRAFDNKGNPIESGPLLKVGAATGHCPDRY</sequence>
<accession>A0A9P7Q477</accession>
<keyword evidence="1" id="KW-0732">Signal</keyword>
<evidence type="ECO:0000256" key="1">
    <source>
        <dbReference type="SAM" id="SignalP"/>
    </source>
</evidence>
<feature type="signal peptide" evidence="1">
    <location>
        <begin position="1"/>
        <end position="16"/>
    </location>
</feature>
<proteinExistence type="predicted"/>
<protein>
    <submittedName>
        <fullName evidence="2">Uncharacterized protein</fullName>
    </submittedName>
</protein>
<organism evidence="2 3">
    <name type="scientific">Claviceps humidiphila</name>
    <dbReference type="NCBI Taxonomy" id="1294629"/>
    <lineage>
        <taxon>Eukaryota</taxon>
        <taxon>Fungi</taxon>
        <taxon>Dikarya</taxon>
        <taxon>Ascomycota</taxon>
        <taxon>Pezizomycotina</taxon>
        <taxon>Sordariomycetes</taxon>
        <taxon>Hypocreomycetidae</taxon>
        <taxon>Hypocreales</taxon>
        <taxon>Clavicipitaceae</taxon>
        <taxon>Claviceps</taxon>
    </lineage>
</organism>
<dbReference type="EMBL" id="SRQM01000110">
    <property type="protein sequence ID" value="KAG6118211.1"/>
    <property type="molecule type" value="Genomic_DNA"/>
</dbReference>
<dbReference type="AlphaFoldDB" id="A0A9P7Q477"/>
<dbReference type="Proteomes" id="UP000732380">
    <property type="component" value="Unassembled WGS sequence"/>
</dbReference>
<name>A0A9P7Q477_9HYPO</name>
<gene>
    <name evidence="2" type="ORF">E4U13_000449</name>
</gene>